<evidence type="ECO:0000259" key="10">
    <source>
        <dbReference type="Pfam" id="PF00593"/>
    </source>
</evidence>
<dbReference type="InterPro" id="IPR039426">
    <property type="entry name" value="TonB-dep_rcpt-like"/>
</dbReference>
<evidence type="ECO:0000313" key="13">
    <source>
        <dbReference type="Proteomes" id="UP000660862"/>
    </source>
</evidence>
<evidence type="ECO:0000256" key="7">
    <source>
        <dbReference type="ARBA" id="ARBA00023237"/>
    </source>
</evidence>
<keyword evidence="3 8" id="KW-1134">Transmembrane beta strand</keyword>
<dbReference type="AlphaFoldDB" id="A0A917HF00"/>
<evidence type="ECO:0000313" key="12">
    <source>
        <dbReference type="EMBL" id="GGG76815.1"/>
    </source>
</evidence>
<evidence type="ECO:0000256" key="8">
    <source>
        <dbReference type="PROSITE-ProRule" id="PRU01360"/>
    </source>
</evidence>
<evidence type="ECO:0000256" key="6">
    <source>
        <dbReference type="ARBA" id="ARBA00023136"/>
    </source>
</evidence>
<dbReference type="RefSeq" id="WP_188504427.1">
    <property type="nucleotide sequence ID" value="NZ_BMER01000001.1"/>
</dbReference>
<evidence type="ECO:0000259" key="11">
    <source>
        <dbReference type="Pfam" id="PF07715"/>
    </source>
</evidence>
<reference evidence="12" key="2">
    <citation type="submission" date="2020-09" db="EMBL/GenBank/DDBJ databases">
        <authorList>
            <person name="Sun Q."/>
            <person name="Zhou Y."/>
        </authorList>
    </citation>
    <scope>NUCLEOTIDE SEQUENCE</scope>
    <source>
        <strain evidence="12">CGMCC 1.12195</strain>
    </source>
</reference>
<protein>
    <submittedName>
        <fullName evidence="12">TonB-dependent receptor</fullName>
    </submittedName>
</protein>
<feature type="domain" description="TonB-dependent receptor plug" evidence="11">
    <location>
        <begin position="127"/>
        <end position="231"/>
    </location>
</feature>
<dbReference type="GO" id="GO:0009279">
    <property type="term" value="C:cell outer membrane"/>
    <property type="evidence" value="ECO:0007669"/>
    <property type="project" value="UniProtKB-SubCell"/>
</dbReference>
<accession>A0A917HF00</accession>
<comment type="subcellular location">
    <subcellularLocation>
        <location evidence="1 8">Cell outer membrane</location>
        <topology evidence="1 8">Multi-pass membrane protein</topology>
    </subcellularLocation>
</comment>
<evidence type="ECO:0000256" key="1">
    <source>
        <dbReference type="ARBA" id="ARBA00004571"/>
    </source>
</evidence>
<dbReference type="Pfam" id="PF13715">
    <property type="entry name" value="CarbopepD_reg_2"/>
    <property type="match status" value="1"/>
</dbReference>
<evidence type="ECO:0000256" key="9">
    <source>
        <dbReference type="RuleBase" id="RU003357"/>
    </source>
</evidence>
<dbReference type="Gene3D" id="2.170.130.10">
    <property type="entry name" value="TonB-dependent receptor, plug domain"/>
    <property type="match status" value="1"/>
</dbReference>
<dbReference type="NCBIfam" id="TIGR01782">
    <property type="entry name" value="TonB-Xanth-Caul"/>
    <property type="match status" value="1"/>
</dbReference>
<dbReference type="EMBL" id="BMER01000001">
    <property type="protein sequence ID" value="GGG76815.1"/>
    <property type="molecule type" value="Genomic_DNA"/>
</dbReference>
<sequence length="950" mass="106853">MRYLFTLFFVALFFLPGVAQQSGVISGRVIDHATRLSLPGATLRITTNNRYTISTQTGDYEFLGIPAGTYEVAVNYLGYRTQTATVTVQSGQNTELGFALEAGGTELGEVVVMGDRLRGQAAALNQQKNNPNITNVISADQVGRFPDANIGDALKRVPGITMQNDQGEARNIIVRGLAPSLNSVTLNGDRIPSAEGDNRNVQMDLIPADMIQTIVVNKTLTPDMDADAIGGSVNLVTRAAPNGQRISATIGGGYNPIREKAAYTGAFVYGNRFANNNVGMVLSGSYNDNDYGSDNVEAVWAEDDFGNVYIEEQDIRKYDVRRTRRSVAAAFDFQLNPSHSLYINAMYNWRDDWENRFRWNAKDLIPTYDANDNIVGYQGAMSLETKGGINTNRVKQRRLEEQRVQNYSLGGNHLFGPSLDMDWSANFARASEYRPNERYVEYEIPFDEDEPEEEPGIAFHSNFGPTRRPLLTYVNNPALADYDFDKVTEQNEKTVEEEFGAKLNFRVPLNVVSGQKGRLRFGGRVRLKSKDRNNTFYEYTPIGNINFDLDQIPVNDLRGMRWNPDDKYAIGILPSRDFLSGLPLTDAAQFEPEADPTEYLAANYHAKENIVAGYLRWDQDFSNKLSMILGARVERTGITYTGNIIENEEDLEGQRKVENSYVNILPNLSFKYNPSANLVLHAAFTTGIARPNYYALAPYVDSRPSDDELFAGNPDLAASYAWNFDLMGEYYFRSIGLVSGGTFYKSIDDFIYNKRDEQYTTEKFGRDFADLSNPIPAGANWTFVQAQNGENVQVYGFELAFQRQLDFFSNKFLKGFGLYVNYTFTESSAKGITNEDGEERTGLSLPGTAPHMLNASISWENQRFSARLSLNYAAAYLDELGGNAFEDRYYDQQTFLDANASYRITKNLRLFGEANNLTNQPLRYYQGIASRTMQMEYYRPRYNLGLKLDL</sequence>
<keyword evidence="4 8" id="KW-0812">Transmembrane</keyword>
<comment type="similarity">
    <text evidence="8 9">Belongs to the TonB-dependent receptor family.</text>
</comment>
<keyword evidence="12" id="KW-0675">Receptor</keyword>
<dbReference type="PANTHER" id="PTHR40980">
    <property type="entry name" value="PLUG DOMAIN-CONTAINING PROTEIN"/>
    <property type="match status" value="1"/>
</dbReference>
<dbReference type="SUPFAM" id="SSF56935">
    <property type="entry name" value="Porins"/>
    <property type="match status" value="1"/>
</dbReference>
<dbReference type="Gene3D" id="2.40.170.20">
    <property type="entry name" value="TonB-dependent receptor, beta-barrel domain"/>
    <property type="match status" value="1"/>
</dbReference>
<dbReference type="InterPro" id="IPR012910">
    <property type="entry name" value="Plug_dom"/>
</dbReference>
<name>A0A917HF00_9SPHI</name>
<dbReference type="Pfam" id="PF00593">
    <property type="entry name" value="TonB_dep_Rec_b-barrel"/>
    <property type="match status" value="1"/>
</dbReference>
<dbReference type="InterPro" id="IPR037066">
    <property type="entry name" value="Plug_dom_sf"/>
</dbReference>
<keyword evidence="7 8" id="KW-0998">Cell outer membrane</keyword>
<dbReference type="Gene3D" id="2.60.40.1120">
    <property type="entry name" value="Carboxypeptidase-like, regulatory domain"/>
    <property type="match status" value="1"/>
</dbReference>
<evidence type="ECO:0000256" key="2">
    <source>
        <dbReference type="ARBA" id="ARBA00022448"/>
    </source>
</evidence>
<evidence type="ECO:0000256" key="3">
    <source>
        <dbReference type="ARBA" id="ARBA00022452"/>
    </source>
</evidence>
<dbReference type="Pfam" id="PF07715">
    <property type="entry name" value="Plug"/>
    <property type="match status" value="1"/>
</dbReference>
<dbReference type="SUPFAM" id="SSF49464">
    <property type="entry name" value="Carboxypeptidase regulatory domain-like"/>
    <property type="match status" value="1"/>
</dbReference>
<dbReference type="InterPro" id="IPR036942">
    <property type="entry name" value="Beta-barrel_TonB_sf"/>
</dbReference>
<keyword evidence="6 8" id="KW-0472">Membrane</keyword>
<dbReference type="PANTHER" id="PTHR40980:SF4">
    <property type="entry name" value="TONB-DEPENDENT RECEPTOR-LIKE BETA-BARREL DOMAIN-CONTAINING PROTEIN"/>
    <property type="match status" value="1"/>
</dbReference>
<comment type="caution">
    <text evidence="12">The sequence shown here is derived from an EMBL/GenBank/DDBJ whole genome shotgun (WGS) entry which is preliminary data.</text>
</comment>
<proteinExistence type="inferred from homology"/>
<dbReference type="CDD" id="cd01347">
    <property type="entry name" value="ligand_gated_channel"/>
    <property type="match status" value="1"/>
</dbReference>
<evidence type="ECO:0000256" key="4">
    <source>
        <dbReference type="ARBA" id="ARBA00022692"/>
    </source>
</evidence>
<dbReference type="Proteomes" id="UP000660862">
    <property type="component" value="Unassembled WGS sequence"/>
</dbReference>
<dbReference type="PROSITE" id="PS52016">
    <property type="entry name" value="TONB_DEPENDENT_REC_3"/>
    <property type="match status" value="1"/>
</dbReference>
<keyword evidence="13" id="KW-1185">Reference proteome</keyword>
<gene>
    <name evidence="12" type="ORF">GCM10007415_05800</name>
</gene>
<dbReference type="InterPro" id="IPR000531">
    <property type="entry name" value="Beta-barrel_TonB"/>
</dbReference>
<dbReference type="InterPro" id="IPR010104">
    <property type="entry name" value="TonB_rcpt_bac"/>
</dbReference>
<feature type="domain" description="TonB-dependent receptor-like beta-barrel" evidence="10">
    <location>
        <begin position="489"/>
        <end position="917"/>
    </location>
</feature>
<reference evidence="12" key="1">
    <citation type="journal article" date="2014" name="Int. J. Syst. Evol. Microbiol.">
        <title>Complete genome sequence of Corynebacterium casei LMG S-19264T (=DSM 44701T), isolated from a smear-ripened cheese.</title>
        <authorList>
            <consortium name="US DOE Joint Genome Institute (JGI-PGF)"/>
            <person name="Walter F."/>
            <person name="Albersmeier A."/>
            <person name="Kalinowski J."/>
            <person name="Ruckert C."/>
        </authorList>
    </citation>
    <scope>NUCLEOTIDE SEQUENCE</scope>
    <source>
        <strain evidence="12">CGMCC 1.12195</strain>
    </source>
</reference>
<dbReference type="InterPro" id="IPR008969">
    <property type="entry name" value="CarboxyPept-like_regulatory"/>
</dbReference>
<keyword evidence="2 8" id="KW-0813">Transport</keyword>
<evidence type="ECO:0000256" key="5">
    <source>
        <dbReference type="ARBA" id="ARBA00023077"/>
    </source>
</evidence>
<organism evidence="12 13">
    <name type="scientific">Parapedobacter pyrenivorans</name>
    <dbReference type="NCBI Taxonomy" id="1305674"/>
    <lineage>
        <taxon>Bacteria</taxon>
        <taxon>Pseudomonadati</taxon>
        <taxon>Bacteroidota</taxon>
        <taxon>Sphingobacteriia</taxon>
        <taxon>Sphingobacteriales</taxon>
        <taxon>Sphingobacteriaceae</taxon>
        <taxon>Parapedobacter</taxon>
    </lineage>
</organism>
<keyword evidence="5 9" id="KW-0798">TonB box</keyword>